<evidence type="ECO:0000256" key="1">
    <source>
        <dbReference type="SAM" id="Phobius"/>
    </source>
</evidence>
<evidence type="ECO:0000313" key="3">
    <source>
        <dbReference type="EMBL" id="MBM7587048.1"/>
    </source>
</evidence>
<keyword evidence="1" id="KW-0472">Membrane</keyword>
<comment type="caution">
    <text evidence="3">The sequence shown here is derived from an EMBL/GenBank/DDBJ whole genome shotgun (WGS) entry which is preliminary data.</text>
</comment>
<feature type="domain" description="DUF58" evidence="2">
    <location>
        <begin position="215"/>
        <end position="271"/>
    </location>
</feature>
<dbReference type="Proteomes" id="UP001646157">
    <property type="component" value="Unassembled WGS sequence"/>
</dbReference>
<keyword evidence="4" id="KW-1185">Reference proteome</keyword>
<name>A0ABS2NGU2_9BACI</name>
<proteinExistence type="predicted"/>
<reference evidence="3 4" key="1">
    <citation type="submission" date="2021-01" db="EMBL/GenBank/DDBJ databases">
        <title>Genomic Encyclopedia of Type Strains, Phase IV (KMG-IV): sequencing the most valuable type-strain genomes for metagenomic binning, comparative biology and taxonomic classification.</title>
        <authorList>
            <person name="Goeker M."/>
        </authorList>
    </citation>
    <scope>NUCLEOTIDE SEQUENCE [LARGE SCALE GENOMIC DNA]</scope>
    <source>
        <strain evidence="3 4">DSM 24834</strain>
    </source>
</reference>
<keyword evidence="1" id="KW-1133">Transmembrane helix</keyword>
<dbReference type="RefSeq" id="WP_205174200.1">
    <property type="nucleotide sequence ID" value="NZ_JAFBDZ010000003.1"/>
</dbReference>
<sequence length="393" mass="45376">MKWNRHVVDDRYHDFSQYLSVLLIILSFILEYYTALTVFSVCFIYFRLHHYYFTQAGKKLIFKNTIQRTRLNVEDQEKWRFEFENEGLPIFGAHLKITFSNIVEPIGLHYDVDHHDKVELTFPFQLSRNEKKVFTIPIEGKRRGLCRISKMELEIPHLFGNGKLNLTLTQPVHSSILVFPKVKPVEIGNETIALGDGDLPIQTSLYQNRFQPVGTRNYVYGDQFKDIHWKASARMQTLQTKVFAPSTKKEWLISLNLNEHYSITRRLEDLTKEIAFLIHKAVKEDTHFSLAINIRSQGAFPFYYLASGNGVTQGQTALEVLSTLSTDDSTVPYGIVLQQLSIQKLLPPTMIHGGSISQNEEQLMQRMSYDGVEVLMIEDGEEKGALIPWKQIS</sequence>
<evidence type="ECO:0000313" key="4">
    <source>
        <dbReference type="Proteomes" id="UP001646157"/>
    </source>
</evidence>
<evidence type="ECO:0000259" key="2">
    <source>
        <dbReference type="Pfam" id="PF01882"/>
    </source>
</evidence>
<dbReference type="InterPro" id="IPR002881">
    <property type="entry name" value="DUF58"/>
</dbReference>
<dbReference type="EMBL" id="JAFBDZ010000003">
    <property type="protein sequence ID" value="MBM7587048.1"/>
    <property type="molecule type" value="Genomic_DNA"/>
</dbReference>
<dbReference type="Pfam" id="PF01882">
    <property type="entry name" value="DUF58"/>
    <property type="match status" value="1"/>
</dbReference>
<dbReference type="PANTHER" id="PTHR34351:SF2">
    <property type="entry name" value="DUF58 DOMAIN-CONTAINING PROTEIN"/>
    <property type="match status" value="1"/>
</dbReference>
<gene>
    <name evidence="3" type="ORF">JOC86_003600</name>
</gene>
<dbReference type="PANTHER" id="PTHR34351">
    <property type="entry name" value="SLR1927 PROTEIN-RELATED"/>
    <property type="match status" value="1"/>
</dbReference>
<organism evidence="3 4">
    <name type="scientific">Rossellomorea pakistanensis</name>
    <dbReference type="NCBI Taxonomy" id="992288"/>
    <lineage>
        <taxon>Bacteria</taxon>
        <taxon>Bacillati</taxon>
        <taxon>Bacillota</taxon>
        <taxon>Bacilli</taxon>
        <taxon>Bacillales</taxon>
        <taxon>Bacillaceae</taxon>
        <taxon>Rossellomorea</taxon>
    </lineage>
</organism>
<accession>A0ABS2NGU2</accession>
<keyword evidence="1" id="KW-0812">Transmembrane</keyword>
<feature type="transmembrane region" description="Helical" evidence="1">
    <location>
        <begin position="21"/>
        <end position="46"/>
    </location>
</feature>
<protein>
    <submittedName>
        <fullName evidence="3">Uncharacterized protein (DUF58 family)</fullName>
    </submittedName>
</protein>